<proteinExistence type="predicted"/>
<sequence length="349" mass="38119">MTQALWVLCLLLLAAGYIAAPSGPVLAAGLAALMLPVLSWLAVLLCRRKLRAELSCPASAEKGRPAAVRLTLRRPRALPVGRVRFHLAAENTVTGETACMTLPEGESAVSGRLCGCLTLRITGVTVWDAFSLLPVPAPCRARGQLCVMPDTFPLDMEDFQALRPRREGSVYDPGRRGTDRTETFQVRDYAPGDSLRQVHWKLSGKTGRLVVRDPARPVDHRLTVLVLRQKAPPPLADTLMEAAASLCQALEGRSFRLAWNGPEGYESRTLGNQEQLAQALPELMKSPAQESDPPPWQEAGTVICLCCRVPPDLPENALVLRCSQQGGEPGVFIPEQMPQQIQQWIRSAQ</sequence>
<evidence type="ECO:0000313" key="1">
    <source>
        <dbReference type="EMBL" id="MCC2129848.1"/>
    </source>
</evidence>
<dbReference type="RefSeq" id="WP_302929085.1">
    <property type="nucleotide sequence ID" value="NZ_JAJEPW010000028.1"/>
</dbReference>
<accession>A0AAE3AH46</accession>
<dbReference type="PANTHER" id="PTHR34351:SF1">
    <property type="entry name" value="SLR1927 PROTEIN"/>
    <property type="match status" value="1"/>
</dbReference>
<dbReference type="AlphaFoldDB" id="A0AAE3AH46"/>
<organism evidence="1 2">
    <name type="scientific">Brotocaccenecus cirricatena</name>
    <dbReference type="NCBI Taxonomy" id="3064195"/>
    <lineage>
        <taxon>Bacteria</taxon>
        <taxon>Bacillati</taxon>
        <taxon>Bacillota</taxon>
        <taxon>Clostridia</taxon>
        <taxon>Eubacteriales</taxon>
        <taxon>Oscillospiraceae</taxon>
        <taxon>Brotocaccenecus</taxon>
    </lineage>
</organism>
<name>A0AAE3AH46_9FIRM</name>
<reference evidence="1" key="1">
    <citation type="submission" date="2021-10" db="EMBL/GenBank/DDBJ databases">
        <title>Anaerobic single-cell dispensing facilitates the cultivation of human gut bacteria.</title>
        <authorList>
            <person name="Afrizal A."/>
        </authorList>
    </citation>
    <scope>NUCLEOTIDE SEQUENCE</scope>
    <source>
        <strain evidence="1">CLA-AA-H272</strain>
    </source>
</reference>
<comment type="caution">
    <text evidence="1">The sequence shown here is derived from an EMBL/GenBank/DDBJ whole genome shotgun (WGS) entry which is preliminary data.</text>
</comment>
<gene>
    <name evidence="1" type="ORF">LKD37_10000</name>
</gene>
<evidence type="ECO:0000313" key="2">
    <source>
        <dbReference type="Proteomes" id="UP001199319"/>
    </source>
</evidence>
<dbReference type="EMBL" id="JAJEPW010000028">
    <property type="protein sequence ID" value="MCC2129848.1"/>
    <property type="molecule type" value="Genomic_DNA"/>
</dbReference>
<keyword evidence="2" id="KW-1185">Reference proteome</keyword>
<protein>
    <submittedName>
        <fullName evidence="1">DUF58 domain-containing protein</fullName>
    </submittedName>
</protein>
<dbReference type="PANTHER" id="PTHR34351">
    <property type="entry name" value="SLR1927 PROTEIN-RELATED"/>
    <property type="match status" value="1"/>
</dbReference>
<dbReference type="Proteomes" id="UP001199319">
    <property type="component" value="Unassembled WGS sequence"/>
</dbReference>